<name>A0A485KBY4_9STRA</name>
<sequence length="110" mass="11667">MATDEAFIVLTEQMPPNTGDALIGLNGDNMKRIVNSYPGLEKCIVTDDDRLVLIGQATAQQPAVDMARVLVASCSEPSHRVKGFTQTFSLIVFAPPTTSCLALVAASTEA</sequence>
<dbReference type="InterPro" id="IPR036612">
    <property type="entry name" value="KH_dom_type_1_sf"/>
</dbReference>
<reference evidence="2 3" key="1">
    <citation type="submission" date="2019-03" db="EMBL/GenBank/DDBJ databases">
        <authorList>
            <person name="Gaulin E."/>
            <person name="Dumas B."/>
        </authorList>
    </citation>
    <scope>NUCLEOTIDE SEQUENCE [LARGE SCALE GENOMIC DNA]</scope>
    <source>
        <strain evidence="2">CBS 568.67</strain>
    </source>
</reference>
<dbReference type="AlphaFoldDB" id="A0A485KBY4"/>
<dbReference type="EMBL" id="VJMH01000845">
    <property type="protein sequence ID" value="KAF0714258.1"/>
    <property type="molecule type" value="Genomic_DNA"/>
</dbReference>
<keyword evidence="3" id="KW-1185">Reference proteome</keyword>
<dbReference type="GO" id="GO:0003723">
    <property type="term" value="F:RNA binding"/>
    <property type="evidence" value="ECO:0007669"/>
    <property type="project" value="InterPro"/>
</dbReference>
<protein>
    <submittedName>
        <fullName evidence="2">Aste57867_3973 protein</fullName>
    </submittedName>
</protein>
<evidence type="ECO:0000313" key="1">
    <source>
        <dbReference type="EMBL" id="KAF0714258.1"/>
    </source>
</evidence>
<dbReference type="EMBL" id="CAADRA010000845">
    <property type="protein sequence ID" value="VFT81110.1"/>
    <property type="molecule type" value="Genomic_DNA"/>
</dbReference>
<accession>A0A485KBY4</accession>
<gene>
    <name evidence="2" type="primary">Aste57867_3973</name>
    <name evidence="1" type="ORF">As57867_003962</name>
    <name evidence="2" type="ORF">ASTE57867_3973</name>
</gene>
<proteinExistence type="predicted"/>
<reference evidence="1" key="2">
    <citation type="submission" date="2019-06" db="EMBL/GenBank/DDBJ databases">
        <title>Genomics analysis of Aphanomyces spp. identifies a new class of oomycete effector associated with host adaptation.</title>
        <authorList>
            <person name="Gaulin E."/>
        </authorList>
    </citation>
    <scope>NUCLEOTIDE SEQUENCE</scope>
    <source>
        <strain evidence="1">CBS 578.67</strain>
    </source>
</reference>
<evidence type="ECO:0000313" key="2">
    <source>
        <dbReference type="EMBL" id="VFT81110.1"/>
    </source>
</evidence>
<organism evidence="2 3">
    <name type="scientific">Aphanomyces stellatus</name>
    <dbReference type="NCBI Taxonomy" id="120398"/>
    <lineage>
        <taxon>Eukaryota</taxon>
        <taxon>Sar</taxon>
        <taxon>Stramenopiles</taxon>
        <taxon>Oomycota</taxon>
        <taxon>Saprolegniomycetes</taxon>
        <taxon>Saprolegniales</taxon>
        <taxon>Verrucalvaceae</taxon>
        <taxon>Aphanomyces</taxon>
    </lineage>
</organism>
<dbReference type="Proteomes" id="UP000332933">
    <property type="component" value="Unassembled WGS sequence"/>
</dbReference>
<evidence type="ECO:0000313" key="3">
    <source>
        <dbReference type="Proteomes" id="UP000332933"/>
    </source>
</evidence>
<dbReference type="SUPFAM" id="SSF54791">
    <property type="entry name" value="Eukaryotic type KH-domain (KH-domain type I)"/>
    <property type="match status" value="1"/>
</dbReference>